<feature type="transmembrane region" description="Helical" evidence="1">
    <location>
        <begin position="45"/>
        <end position="67"/>
    </location>
</feature>
<feature type="transmembrane region" description="Helical" evidence="1">
    <location>
        <begin position="73"/>
        <end position="92"/>
    </location>
</feature>
<dbReference type="AlphaFoldDB" id="A0A1G6RV55"/>
<keyword evidence="1" id="KW-0472">Membrane</keyword>
<organism evidence="2 3">
    <name type="scientific">Melghirimyces thermohalophilus</name>
    <dbReference type="NCBI Taxonomy" id="1236220"/>
    <lineage>
        <taxon>Bacteria</taxon>
        <taxon>Bacillati</taxon>
        <taxon>Bacillota</taxon>
        <taxon>Bacilli</taxon>
        <taxon>Bacillales</taxon>
        <taxon>Thermoactinomycetaceae</taxon>
        <taxon>Melghirimyces</taxon>
    </lineage>
</organism>
<accession>A0A1G6RV55</accession>
<evidence type="ECO:0000313" key="3">
    <source>
        <dbReference type="Proteomes" id="UP000199387"/>
    </source>
</evidence>
<keyword evidence="1" id="KW-1133">Transmembrane helix</keyword>
<evidence type="ECO:0000313" key="2">
    <source>
        <dbReference type="EMBL" id="SDD08323.1"/>
    </source>
</evidence>
<dbReference type="Proteomes" id="UP000199387">
    <property type="component" value="Unassembled WGS sequence"/>
</dbReference>
<keyword evidence="3" id="KW-1185">Reference proteome</keyword>
<protein>
    <submittedName>
        <fullName evidence="2">Uncharacterized protein</fullName>
    </submittedName>
</protein>
<feature type="transmembrane region" description="Helical" evidence="1">
    <location>
        <begin position="113"/>
        <end position="140"/>
    </location>
</feature>
<evidence type="ECO:0000256" key="1">
    <source>
        <dbReference type="SAM" id="Phobius"/>
    </source>
</evidence>
<proteinExistence type="predicted"/>
<reference evidence="2 3" key="1">
    <citation type="submission" date="2016-10" db="EMBL/GenBank/DDBJ databases">
        <authorList>
            <person name="de Groot N.N."/>
        </authorList>
    </citation>
    <scope>NUCLEOTIDE SEQUENCE [LARGE SCALE GENOMIC DNA]</scope>
    <source>
        <strain evidence="2 3">DSM 45514</strain>
    </source>
</reference>
<dbReference type="EMBL" id="FMZA01000032">
    <property type="protein sequence ID" value="SDD08323.1"/>
    <property type="molecule type" value="Genomic_DNA"/>
</dbReference>
<feature type="transmembrane region" description="Helical" evidence="1">
    <location>
        <begin position="12"/>
        <end position="33"/>
    </location>
</feature>
<gene>
    <name evidence="2" type="ORF">SAMN04488112_1321</name>
</gene>
<feature type="transmembrane region" description="Helical" evidence="1">
    <location>
        <begin position="146"/>
        <end position="172"/>
    </location>
</feature>
<keyword evidence="1" id="KW-0812">Transmembrane</keyword>
<sequence length="184" mass="20581">MGIPLWPALIKSFFMFIALFLIQLPFISMALQYARNEDIRLGKTLADAFQPMLSIYVMSFFVSFLIVTGSLLLIIPGLVLFLLFLGISYAAIIDGKTWLQGVKQSFAFGSSHFFKLLGLLFVFAVLGLITSFAVLFVLYLVTGFYLILNVSVIITNSLLFSILFFTVSFYYLDWSDGAVGTEVI</sequence>
<name>A0A1G6RV55_9BACL</name>